<dbReference type="Pfam" id="PF01061">
    <property type="entry name" value="ABC2_membrane"/>
    <property type="match status" value="1"/>
</dbReference>
<evidence type="ECO:0000256" key="3">
    <source>
        <dbReference type="ARBA" id="ARBA00022989"/>
    </source>
</evidence>
<dbReference type="Proteomes" id="UP001523216">
    <property type="component" value="Unassembled WGS sequence"/>
</dbReference>
<reference evidence="7 8" key="1">
    <citation type="submission" date="2022-06" db="EMBL/GenBank/DDBJ databases">
        <title>Actinoplanes abujensis sp. nov., isolated from Nigerian arid soil.</title>
        <authorList>
            <person name="Ding P."/>
        </authorList>
    </citation>
    <scope>NUCLEOTIDE SEQUENCE [LARGE SCALE GENOMIC DNA]</scope>
    <source>
        <strain evidence="8">TRM88002</strain>
    </source>
</reference>
<dbReference type="RefSeq" id="WP_251798765.1">
    <property type="nucleotide sequence ID" value="NZ_JAMQOL010000017.1"/>
</dbReference>
<name>A0ABT0XYM4_9ACTN</name>
<feature type="transmembrane region" description="Helical" evidence="5">
    <location>
        <begin position="63"/>
        <end position="87"/>
    </location>
</feature>
<keyword evidence="8" id="KW-1185">Reference proteome</keyword>
<evidence type="ECO:0000313" key="8">
    <source>
        <dbReference type="Proteomes" id="UP001523216"/>
    </source>
</evidence>
<evidence type="ECO:0000256" key="2">
    <source>
        <dbReference type="ARBA" id="ARBA00022692"/>
    </source>
</evidence>
<evidence type="ECO:0000313" key="7">
    <source>
        <dbReference type="EMBL" id="MCM4078871.1"/>
    </source>
</evidence>
<evidence type="ECO:0000256" key="5">
    <source>
        <dbReference type="SAM" id="Phobius"/>
    </source>
</evidence>
<feature type="domain" description="ABC-2 type transporter transmembrane" evidence="6">
    <location>
        <begin position="16"/>
        <end position="218"/>
    </location>
</feature>
<dbReference type="InterPro" id="IPR052902">
    <property type="entry name" value="ABC-2_transporter"/>
</dbReference>
<feature type="transmembrane region" description="Helical" evidence="5">
    <location>
        <begin position="142"/>
        <end position="166"/>
    </location>
</feature>
<accession>A0ABT0XYM4</accession>
<feature type="transmembrane region" description="Helical" evidence="5">
    <location>
        <begin position="178"/>
        <end position="197"/>
    </location>
</feature>
<keyword evidence="4 5" id="KW-0472">Membrane</keyword>
<evidence type="ECO:0000256" key="4">
    <source>
        <dbReference type="ARBA" id="ARBA00023136"/>
    </source>
</evidence>
<comment type="caution">
    <text evidence="7">The sequence shown here is derived from an EMBL/GenBank/DDBJ whole genome shotgun (WGS) entry which is preliminary data.</text>
</comment>
<evidence type="ECO:0000256" key="1">
    <source>
        <dbReference type="ARBA" id="ARBA00004141"/>
    </source>
</evidence>
<dbReference type="PANTHER" id="PTHR43027">
    <property type="entry name" value="DOXORUBICIN RESISTANCE ABC TRANSPORTER PERMEASE PROTEIN DRRC-RELATED"/>
    <property type="match status" value="1"/>
</dbReference>
<gene>
    <name evidence="7" type="ORF">LXN57_14965</name>
</gene>
<sequence length="268" mass="28021">MTIGTLARPRTGVRRIRSLGRAELLLFWRNRTALFNALGVPVGIAVALGSADVDGGELSGNAFLMTGLCGVLLLLAVYYNLVTAYVARREELVLKRLRVGELTDAEILTGTASPSVAVALVQIVLVVIGGGLFLGLPMPVNAVVLLAGVAGGVLVCVLLAAASAIFTRTAETAQVTTLPILLVCMLGSGIVVPAAQLPDNLADVLRLLPLSPAMELLRLGWLGTTGSAAPADFVSVFAVAAAPGGILLVWIAIGIVVVRRWFRWEPRR</sequence>
<comment type="subcellular location">
    <subcellularLocation>
        <location evidence="1">Membrane</location>
        <topology evidence="1">Multi-pass membrane protein</topology>
    </subcellularLocation>
</comment>
<feature type="transmembrane region" description="Helical" evidence="5">
    <location>
        <begin position="233"/>
        <end position="258"/>
    </location>
</feature>
<dbReference type="PANTHER" id="PTHR43027:SF2">
    <property type="entry name" value="TRANSPORT PERMEASE PROTEIN"/>
    <property type="match status" value="1"/>
</dbReference>
<protein>
    <submittedName>
        <fullName evidence="7">ABC transporter permease</fullName>
    </submittedName>
</protein>
<dbReference type="InterPro" id="IPR013525">
    <property type="entry name" value="ABC2_TM"/>
</dbReference>
<feature type="transmembrane region" description="Helical" evidence="5">
    <location>
        <begin position="33"/>
        <end position="51"/>
    </location>
</feature>
<keyword evidence="2 5" id="KW-0812">Transmembrane</keyword>
<keyword evidence="3 5" id="KW-1133">Transmembrane helix</keyword>
<proteinExistence type="predicted"/>
<feature type="transmembrane region" description="Helical" evidence="5">
    <location>
        <begin position="116"/>
        <end position="136"/>
    </location>
</feature>
<organism evidence="7 8">
    <name type="scientific">Paractinoplanes hotanensis</name>
    <dbReference type="NCBI Taxonomy" id="2906497"/>
    <lineage>
        <taxon>Bacteria</taxon>
        <taxon>Bacillati</taxon>
        <taxon>Actinomycetota</taxon>
        <taxon>Actinomycetes</taxon>
        <taxon>Micromonosporales</taxon>
        <taxon>Micromonosporaceae</taxon>
        <taxon>Paractinoplanes</taxon>
    </lineage>
</organism>
<dbReference type="EMBL" id="JAMQOL010000017">
    <property type="protein sequence ID" value="MCM4078871.1"/>
    <property type="molecule type" value="Genomic_DNA"/>
</dbReference>
<evidence type="ECO:0000259" key="6">
    <source>
        <dbReference type="Pfam" id="PF01061"/>
    </source>
</evidence>